<dbReference type="STRING" id="857967.G0QV44"/>
<keyword evidence="4" id="KW-0863">Zinc-finger</keyword>
<keyword evidence="3" id="KW-0479">Metal-binding</keyword>
<evidence type="ECO:0000313" key="8">
    <source>
        <dbReference type="Proteomes" id="UP000008983"/>
    </source>
</evidence>
<sequence length="254" mass="30509">QMKYKKKNYRKLLNGQKNIKKAQKKQRALYYLFCINYNFQKFQKWIKLIAQIMQEKIQNNFFQKTIQWLKKHNKQWELQYGMINQILNITNNLMRKKHGKMFKCYQQKIVVRYINCLLKVNLLYVQSLEVQVKFQQKYIIIIFFYINLLKALPKFIKYAQISNQNQNLEQICKKNKEYPIEVEIGQEFKFHSTFVCPVSRDVVGPDQNIILLACGHVISEQSMKKITANSTKSKFKCPTCPKEMSVKDTKVIYF</sequence>
<keyword evidence="2" id="KW-0963">Cytoplasm</keyword>
<evidence type="ECO:0000256" key="3">
    <source>
        <dbReference type="ARBA" id="ARBA00022723"/>
    </source>
</evidence>
<feature type="transmembrane region" description="Helical" evidence="6">
    <location>
        <begin position="109"/>
        <end position="126"/>
    </location>
</feature>
<evidence type="ECO:0000313" key="7">
    <source>
        <dbReference type="EMBL" id="EGR30918.1"/>
    </source>
</evidence>
<dbReference type="SUPFAM" id="SSF57850">
    <property type="entry name" value="RING/U-box"/>
    <property type="match status" value="1"/>
</dbReference>
<dbReference type="InParanoid" id="G0QV44"/>
<comment type="subcellular location">
    <subcellularLocation>
        <location evidence="1">Cytoplasm</location>
    </subcellularLocation>
</comment>
<proteinExistence type="predicted"/>
<protein>
    <recommendedName>
        <fullName evidence="9">RING-Gid-type domain-containing protein</fullName>
    </recommendedName>
</protein>
<keyword evidence="5" id="KW-0862">Zinc</keyword>
<dbReference type="InterPro" id="IPR013083">
    <property type="entry name" value="Znf_RING/FYVE/PHD"/>
</dbReference>
<evidence type="ECO:0000256" key="4">
    <source>
        <dbReference type="ARBA" id="ARBA00022771"/>
    </source>
</evidence>
<dbReference type="PANTHER" id="PTHR12170:SF3">
    <property type="entry name" value="GH10162P"/>
    <property type="match status" value="1"/>
</dbReference>
<reference evidence="7 8" key="1">
    <citation type="submission" date="2011-07" db="EMBL/GenBank/DDBJ databases">
        <authorList>
            <person name="Coyne R."/>
            <person name="Brami D."/>
            <person name="Johnson J."/>
            <person name="Hostetler J."/>
            <person name="Hannick L."/>
            <person name="Clark T."/>
            <person name="Cassidy-Hanley D."/>
            <person name="Inman J."/>
        </authorList>
    </citation>
    <scope>NUCLEOTIDE SEQUENCE [LARGE SCALE GENOMIC DNA]</scope>
    <source>
        <strain evidence="7 8">G5</strain>
    </source>
</reference>
<dbReference type="AlphaFoldDB" id="G0QV44"/>
<keyword evidence="6" id="KW-0472">Membrane</keyword>
<dbReference type="FunFam" id="3.30.40.10:FF:000143">
    <property type="entry name" value="Regulator of gluconeogenesis Rmd5"/>
    <property type="match status" value="1"/>
</dbReference>
<evidence type="ECO:0000256" key="1">
    <source>
        <dbReference type="ARBA" id="ARBA00004496"/>
    </source>
</evidence>
<dbReference type="GO" id="GO:0005634">
    <property type="term" value="C:nucleus"/>
    <property type="evidence" value="ECO:0007669"/>
    <property type="project" value="TreeGrafter"/>
</dbReference>
<dbReference type="GO" id="GO:0004842">
    <property type="term" value="F:ubiquitin-protein transferase activity"/>
    <property type="evidence" value="ECO:0007669"/>
    <property type="project" value="InterPro"/>
</dbReference>
<evidence type="ECO:0000256" key="5">
    <source>
        <dbReference type="ARBA" id="ARBA00022833"/>
    </source>
</evidence>
<dbReference type="GO" id="GO:0008270">
    <property type="term" value="F:zinc ion binding"/>
    <property type="evidence" value="ECO:0007669"/>
    <property type="project" value="UniProtKB-KW"/>
</dbReference>
<name>G0QV44_ICHMU</name>
<dbReference type="Pfam" id="PF04641">
    <property type="entry name" value="Rtf2"/>
    <property type="match status" value="1"/>
</dbReference>
<keyword evidence="6" id="KW-0812">Transmembrane</keyword>
<feature type="non-terminal residue" evidence="7">
    <location>
        <position position="1"/>
    </location>
</feature>
<accession>G0QV44</accession>
<dbReference type="eggNOG" id="KOG2817">
    <property type="taxonomic scope" value="Eukaryota"/>
</dbReference>
<dbReference type="GO" id="GO:0034657">
    <property type="term" value="C:GID complex"/>
    <property type="evidence" value="ECO:0007669"/>
    <property type="project" value="TreeGrafter"/>
</dbReference>
<dbReference type="PANTHER" id="PTHR12170">
    <property type="entry name" value="MACROPHAGE ERYTHROBLAST ATTACHER-RELATED"/>
    <property type="match status" value="1"/>
</dbReference>
<gene>
    <name evidence="7" type="ORF">IMG5_121220</name>
</gene>
<dbReference type="GO" id="GO:0005737">
    <property type="term" value="C:cytoplasm"/>
    <property type="evidence" value="ECO:0007669"/>
    <property type="project" value="UniProtKB-SubCell"/>
</dbReference>
<evidence type="ECO:0000256" key="6">
    <source>
        <dbReference type="SAM" id="Phobius"/>
    </source>
</evidence>
<dbReference type="Gene3D" id="3.30.40.10">
    <property type="entry name" value="Zinc/RING finger domain, C3HC4 (zinc finger)"/>
    <property type="match status" value="1"/>
</dbReference>
<evidence type="ECO:0000256" key="2">
    <source>
        <dbReference type="ARBA" id="ARBA00022490"/>
    </source>
</evidence>
<dbReference type="RefSeq" id="XP_004032505.1">
    <property type="nucleotide sequence ID" value="XM_004032457.1"/>
</dbReference>
<dbReference type="OrthoDB" id="1933281at2759"/>
<feature type="transmembrane region" description="Helical" evidence="6">
    <location>
        <begin position="138"/>
        <end position="156"/>
    </location>
</feature>
<dbReference type="GeneID" id="14907040"/>
<dbReference type="Proteomes" id="UP000008983">
    <property type="component" value="Unassembled WGS sequence"/>
</dbReference>
<keyword evidence="6" id="KW-1133">Transmembrane helix</keyword>
<keyword evidence="8" id="KW-1185">Reference proteome</keyword>
<evidence type="ECO:0008006" key="9">
    <source>
        <dbReference type="Google" id="ProtNLM"/>
    </source>
</evidence>
<dbReference type="EMBL" id="GL983931">
    <property type="protein sequence ID" value="EGR30918.1"/>
    <property type="molecule type" value="Genomic_DNA"/>
</dbReference>
<dbReference type="GO" id="GO:0043161">
    <property type="term" value="P:proteasome-mediated ubiquitin-dependent protein catabolic process"/>
    <property type="evidence" value="ECO:0007669"/>
    <property type="project" value="InterPro"/>
</dbReference>
<dbReference type="InterPro" id="IPR045098">
    <property type="entry name" value="Fyv10_fam"/>
</dbReference>
<organism evidence="7 8">
    <name type="scientific">Ichthyophthirius multifiliis</name>
    <name type="common">White spot disease agent</name>
    <name type="synonym">Ich</name>
    <dbReference type="NCBI Taxonomy" id="5932"/>
    <lineage>
        <taxon>Eukaryota</taxon>
        <taxon>Sar</taxon>
        <taxon>Alveolata</taxon>
        <taxon>Ciliophora</taxon>
        <taxon>Intramacronucleata</taxon>
        <taxon>Oligohymenophorea</taxon>
        <taxon>Hymenostomatida</taxon>
        <taxon>Ophryoglenina</taxon>
        <taxon>Ichthyophthirius</taxon>
    </lineage>
</organism>